<keyword evidence="5" id="KW-0653">Protein transport</keyword>
<dbReference type="GO" id="GO:0043001">
    <property type="term" value="P:Golgi to plasma membrane protein transport"/>
    <property type="evidence" value="ECO:0007669"/>
    <property type="project" value="TreeGrafter"/>
</dbReference>
<comment type="caution">
    <text evidence="11">The sequence shown here is derived from an EMBL/GenBank/DDBJ whole genome shotgun (WGS) entry which is preliminary data.</text>
</comment>
<dbReference type="PANTHER" id="PTHR12952">
    <property type="entry name" value="SYS1"/>
    <property type="match status" value="1"/>
</dbReference>
<keyword evidence="6 10" id="KW-1133">Transmembrane helix</keyword>
<dbReference type="GeneID" id="25261596"/>
<evidence type="ECO:0000256" key="4">
    <source>
        <dbReference type="ARBA" id="ARBA00022692"/>
    </source>
</evidence>
<reference evidence="11 12" key="1">
    <citation type="submission" date="2014-05" db="EMBL/GenBank/DDBJ databases">
        <title>Draft genome sequence of a rare smut relative, Tilletiaria anomala UBC 951.</title>
        <authorList>
            <consortium name="DOE Joint Genome Institute"/>
            <person name="Toome M."/>
            <person name="Kuo A."/>
            <person name="Henrissat B."/>
            <person name="Lipzen A."/>
            <person name="Tritt A."/>
            <person name="Yoshinaga Y."/>
            <person name="Zane M."/>
            <person name="Barry K."/>
            <person name="Grigoriev I.V."/>
            <person name="Spatafora J.W."/>
            <person name="Aimea M.C."/>
        </authorList>
    </citation>
    <scope>NUCLEOTIDE SEQUENCE [LARGE SCALE GENOMIC DNA]</scope>
    <source>
        <strain evidence="11 12">UBC 951</strain>
    </source>
</reference>
<comment type="subcellular location">
    <subcellularLocation>
        <location evidence="1">Golgi apparatus membrane</location>
        <topology evidence="1">Multi-pass membrane protein</topology>
    </subcellularLocation>
</comment>
<evidence type="ECO:0000256" key="6">
    <source>
        <dbReference type="ARBA" id="ARBA00022989"/>
    </source>
</evidence>
<dbReference type="OrthoDB" id="542931at2759"/>
<evidence type="ECO:0000256" key="3">
    <source>
        <dbReference type="ARBA" id="ARBA00022448"/>
    </source>
</evidence>
<accession>A0A066VQB3</accession>
<dbReference type="RefSeq" id="XP_013242447.1">
    <property type="nucleotide sequence ID" value="XM_013386993.1"/>
</dbReference>
<feature type="transmembrane region" description="Helical" evidence="10">
    <location>
        <begin position="33"/>
        <end position="50"/>
    </location>
</feature>
<name>A0A066VQB3_TILAU</name>
<evidence type="ECO:0000256" key="9">
    <source>
        <dbReference type="SAM" id="MobiDB-lite"/>
    </source>
</evidence>
<keyword evidence="12" id="KW-1185">Reference proteome</keyword>
<feature type="transmembrane region" description="Helical" evidence="10">
    <location>
        <begin position="200"/>
        <end position="221"/>
    </location>
</feature>
<evidence type="ECO:0000313" key="12">
    <source>
        <dbReference type="Proteomes" id="UP000027361"/>
    </source>
</evidence>
<dbReference type="GO" id="GO:0005829">
    <property type="term" value="C:cytosol"/>
    <property type="evidence" value="ECO:0007669"/>
    <property type="project" value="GOC"/>
</dbReference>
<proteinExistence type="inferred from homology"/>
<dbReference type="STRING" id="1037660.A0A066VQB3"/>
<evidence type="ECO:0000256" key="7">
    <source>
        <dbReference type="ARBA" id="ARBA00023034"/>
    </source>
</evidence>
<dbReference type="Pfam" id="PF09801">
    <property type="entry name" value="SYS1"/>
    <property type="match status" value="1"/>
</dbReference>
<protein>
    <submittedName>
        <fullName evidence="11">Uncharacterized protein</fullName>
    </submittedName>
</protein>
<dbReference type="Proteomes" id="UP000027361">
    <property type="component" value="Unassembled WGS sequence"/>
</dbReference>
<comment type="similarity">
    <text evidence="2">Belongs to the SYS1 family.</text>
</comment>
<evidence type="ECO:0000313" key="11">
    <source>
        <dbReference type="EMBL" id="KDN43671.1"/>
    </source>
</evidence>
<evidence type="ECO:0000256" key="10">
    <source>
        <dbReference type="SAM" id="Phobius"/>
    </source>
</evidence>
<dbReference type="OMA" id="VWSEQLA"/>
<dbReference type="GO" id="GO:0006895">
    <property type="term" value="P:Golgi to endosome transport"/>
    <property type="evidence" value="ECO:0007669"/>
    <property type="project" value="TreeGrafter"/>
</dbReference>
<gene>
    <name evidence="11" type="ORF">K437DRAFT_147200</name>
</gene>
<feature type="region of interest" description="Disordered" evidence="9">
    <location>
        <begin position="158"/>
        <end position="180"/>
    </location>
</feature>
<keyword evidence="4 10" id="KW-0812">Transmembrane</keyword>
<dbReference type="AlphaFoldDB" id="A0A066VQB3"/>
<dbReference type="GO" id="GO:0005802">
    <property type="term" value="C:trans-Golgi network"/>
    <property type="evidence" value="ECO:0007669"/>
    <property type="project" value="TreeGrafter"/>
</dbReference>
<dbReference type="InterPro" id="IPR019185">
    <property type="entry name" value="Integral_membrane_SYS1-rel"/>
</dbReference>
<keyword evidence="3" id="KW-0813">Transport</keyword>
<dbReference type="GO" id="GO:0034067">
    <property type="term" value="P:protein localization to Golgi apparatus"/>
    <property type="evidence" value="ECO:0007669"/>
    <property type="project" value="TreeGrafter"/>
</dbReference>
<evidence type="ECO:0000256" key="2">
    <source>
        <dbReference type="ARBA" id="ARBA00008160"/>
    </source>
</evidence>
<dbReference type="GO" id="GO:0000139">
    <property type="term" value="C:Golgi membrane"/>
    <property type="evidence" value="ECO:0007669"/>
    <property type="project" value="UniProtKB-SubCell"/>
</dbReference>
<keyword evidence="8 10" id="KW-0472">Membrane</keyword>
<feature type="region of interest" description="Disordered" evidence="9">
    <location>
        <begin position="290"/>
        <end position="395"/>
    </location>
</feature>
<sequence length="395" mass="43777">MLPFVRQSLAVLASPQQGFDPLRTLSQISSVQALHYLTLVVLVPILLRLFPGVSQEALRGEGGALQIGMLIDWRELAGRPTWDWDPVDRPSISWSVEHKKVQDMYDSASKVDLAAMQAWQVGSVWLDDDTHLHSQPSASSPSTVKLPLVLKPDQLRSEGNLQNGRRDENEQSAEQPASHEREINLERWEWEHTRDSRRGWAIALAWCLSAIVDIHFLAHLIRRPAHILDHVLTLHLLNLLIASLYASSLPTSLFWWLIMTLHATICAIVAERLCIKRELTDGFSSAPPGFARGVGGGAESDARAEEGRVPTARTADLHSDGGLQRGRVPRNDEHRTTNTTHVLFDNEDDEDVGRTSMEGGRTGKSSNANGNGHGNGLYAESYEMKARTEKGGHAD</sequence>
<dbReference type="InParanoid" id="A0A066VQB3"/>
<evidence type="ECO:0000256" key="1">
    <source>
        <dbReference type="ARBA" id="ARBA00004653"/>
    </source>
</evidence>
<dbReference type="EMBL" id="JMSN01000059">
    <property type="protein sequence ID" value="KDN43671.1"/>
    <property type="molecule type" value="Genomic_DNA"/>
</dbReference>
<evidence type="ECO:0000256" key="5">
    <source>
        <dbReference type="ARBA" id="ARBA00022927"/>
    </source>
</evidence>
<evidence type="ECO:0000256" key="8">
    <source>
        <dbReference type="ARBA" id="ARBA00023136"/>
    </source>
</evidence>
<dbReference type="HOGENOM" id="CLU_698651_0_0_1"/>
<organism evidence="11 12">
    <name type="scientific">Tilletiaria anomala (strain ATCC 24038 / CBS 436.72 / UBC 951)</name>
    <dbReference type="NCBI Taxonomy" id="1037660"/>
    <lineage>
        <taxon>Eukaryota</taxon>
        <taxon>Fungi</taxon>
        <taxon>Dikarya</taxon>
        <taxon>Basidiomycota</taxon>
        <taxon>Ustilaginomycotina</taxon>
        <taxon>Exobasidiomycetes</taxon>
        <taxon>Georgefischeriales</taxon>
        <taxon>Tilletiariaceae</taxon>
        <taxon>Tilletiaria</taxon>
    </lineage>
</organism>
<dbReference type="PANTHER" id="PTHR12952:SF0">
    <property type="entry name" value="PROTEIN SYS1 HOMOLOG"/>
    <property type="match status" value="1"/>
</dbReference>
<keyword evidence="7" id="KW-0333">Golgi apparatus</keyword>
<feature type="compositionally biased region" description="Basic and acidic residues" evidence="9">
    <location>
        <begin position="382"/>
        <end position="395"/>
    </location>
</feature>